<reference evidence="2 3" key="1">
    <citation type="submission" date="2019-07" db="EMBL/GenBank/DDBJ databases">
        <title>Whole genome shotgun sequence of Segetibacter aerophilus NBRC 106135.</title>
        <authorList>
            <person name="Hosoyama A."/>
            <person name="Uohara A."/>
            <person name="Ohji S."/>
            <person name="Ichikawa N."/>
        </authorList>
    </citation>
    <scope>NUCLEOTIDE SEQUENCE [LARGE SCALE GENOMIC DNA]</scope>
    <source>
        <strain evidence="2 3">NBRC 106135</strain>
    </source>
</reference>
<feature type="region of interest" description="Disordered" evidence="1">
    <location>
        <begin position="1"/>
        <end position="97"/>
    </location>
</feature>
<organism evidence="2 3">
    <name type="scientific">Segetibacter aerophilus</name>
    <dbReference type="NCBI Taxonomy" id="670293"/>
    <lineage>
        <taxon>Bacteria</taxon>
        <taxon>Pseudomonadati</taxon>
        <taxon>Bacteroidota</taxon>
        <taxon>Chitinophagia</taxon>
        <taxon>Chitinophagales</taxon>
        <taxon>Chitinophagaceae</taxon>
        <taxon>Segetibacter</taxon>
    </lineage>
</organism>
<evidence type="ECO:0000313" key="3">
    <source>
        <dbReference type="Proteomes" id="UP000321513"/>
    </source>
</evidence>
<accession>A0A512B9T0</accession>
<name>A0A512B9T0_9BACT</name>
<protein>
    <submittedName>
        <fullName evidence="2">Uncharacterized protein</fullName>
    </submittedName>
</protein>
<dbReference type="EMBL" id="BJYT01000004">
    <property type="protein sequence ID" value="GEO08711.1"/>
    <property type="molecule type" value="Genomic_DNA"/>
</dbReference>
<feature type="compositionally biased region" description="Basic and acidic residues" evidence="1">
    <location>
        <begin position="1"/>
        <end position="17"/>
    </location>
</feature>
<dbReference type="RefSeq" id="WP_147202780.1">
    <property type="nucleotide sequence ID" value="NZ_BJYT01000004.1"/>
</dbReference>
<gene>
    <name evidence="2" type="ORF">SAE01_12070</name>
</gene>
<evidence type="ECO:0000256" key="1">
    <source>
        <dbReference type="SAM" id="MobiDB-lite"/>
    </source>
</evidence>
<proteinExistence type="predicted"/>
<keyword evidence="3" id="KW-1185">Reference proteome</keyword>
<feature type="compositionally biased region" description="Basic and acidic residues" evidence="1">
    <location>
        <begin position="67"/>
        <end position="82"/>
    </location>
</feature>
<dbReference type="Proteomes" id="UP000321513">
    <property type="component" value="Unassembled WGS sequence"/>
</dbReference>
<sequence>MAHTHPDGQEPAEKDETSLTNDGFIPEAEESDLIPSFPEDPACIDEDYPRVSSEPGDDDNFLIKKRKDPDWSERDDAYRNDVNDWTGPKYISPKDGE</sequence>
<evidence type="ECO:0000313" key="2">
    <source>
        <dbReference type="EMBL" id="GEO08711.1"/>
    </source>
</evidence>
<comment type="caution">
    <text evidence="2">The sequence shown here is derived from an EMBL/GenBank/DDBJ whole genome shotgun (WGS) entry which is preliminary data.</text>
</comment>
<dbReference type="AlphaFoldDB" id="A0A512B9T0"/>